<dbReference type="PANTHER" id="PTHR46638">
    <property type="entry name" value="CORRINOID ADENOSYLTRANSFERASE"/>
    <property type="match status" value="1"/>
</dbReference>
<evidence type="ECO:0008006" key="3">
    <source>
        <dbReference type="Google" id="ProtNLM"/>
    </source>
</evidence>
<dbReference type="InterPro" id="IPR027417">
    <property type="entry name" value="P-loop_NTPase"/>
</dbReference>
<proteinExistence type="predicted"/>
<dbReference type="PIRSF" id="PIRSF015617">
    <property type="entry name" value="Adensltrnsf_CobA"/>
    <property type="match status" value="1"/>
</dbReference>
<dbReference type="GO" id="GO:0005524">
    <property type="term" value="F:ATP binding"/>
    <property type="evidence" value="ECO:0007669"/>
    <property type="project" value="InterPro"/>
</dbReference>
<reference evidence="1 2" key="1">
    <citation type="journal article" date="2016" name="Nat. Commun.">
        <title>Thousands of microbial genomes shed light on interconnected biogeochemical processes in an aquifer system.</title>
        <authorList>
            <person name="Anantharaman K."/>
            <person name="Brown C.T."/>
            <person name="Hug L.A."/>
            <person name="Sharon I."/>
            <person name="Castelle C.J."/>
            <person name="Probst A.J."/>
            <person name="Thomas B.C."/>
            <person name="Singh A."/>
            <person name="Wilkins M.J."/>
            <person name="Karaoz U."/>
            <person name="Brodie E.L."/>
            <person name="Williams K.H."/>
            <person name="Hubbard S.S."/>
            <person name="Banfield J.F."/>
        </authorList>
    </citation>
    <scope>NUCLEOTIDE SEQUENCE [LARGE SCALE GENOMIC DNA]</scope>
</reference>
<dbReference type="Gene3D" id="3.40.50.300">
    <property type="entry name" value="P-loop containing nucleotide triphosphate hydrolases"/>
    <property type="match status" value="1"/>
</dbReference>
<dbReference type="GO" id="GO:0008817">
    <property type="term" value="F:corrinoid adenosyltransferase activity"/>
    <property type="evidence" value="ECO:0007669"/>
    <property type="project" value="InterPro"/>
</dbReference>
<dbReference type="PANTHER" id="PTHR46638:SF1">
    <property type="entry name" value="CORRINOID ADENOSYLTRANSFERASE"/>
    <property type="match status" value="1"/>
</dbReference>
<dbReference type="GO" id="GO:0009236">
    <property type="term" value="P:cobalamin biosynthetic process"/>
    <property type="evidence" value="ECO:0007669"/>
    <property type="project" value="InterPro"/>
</dbReference>
<dbReference type="AlphaFoldDB" id="A0A1F6A1D6"/>
<organism evidence="1 2">
    <name type="scientific">Candidatus Gottesmanbacteria bacterium RIFCSPHIGHO2_01_FULL_47_48</name>
    <dbReference type="NCBI Taxonomy" id="1798381"/>
    <lineage>
        <taxon>Bacteria</taxon>
        <taxon>Candidatus Gottesmaniibacteriota</taxon>
    </lineage>
</organism>
<dbReference type="SUPFAM" id="SSF52540">
    <property type="entry name" value="P-loop containing nucleoside triphosphate hydrolases"/>
    <property type="match status" value="1"/>
</dbReference>
<name>A0A1F6A1D6_9BACT</name>
<sequence length="175" mass="19189">MLIIYTGTGKGKTTAAFGLALRASGYGQKVCILQFVKEESWPEGARVAIRKHLKNITIKALGSGFVGIMGDQKPLEEHQQSAAIALKEAEKAIRSKKYNLIILDELLGSLHGGLLNDSDVQNLLLTANRYPLTALVLTGRHAPQWLIDKADLVTEMKEVKHPFQKGLQAKKGIDF</sequence>
<comment type="caution">
    <text evidence="1">The sequence shown here is derived from an EMBL/GenBank/DDBJ whole genome shotgun (WGS) entry which is preliminary data.</text>
</comment>
<dbReference type="Pfam" id="PF02572">
    <property type="entry name" value="CobA_CobO_BtuR"/>
    <property type="match status" value="1"/>
</dbReference>
<protein>
    <recommendedName>
        <fullName evidence="3">Cob(I)yrinic acid a,c-diamide adenosyltransferase</fullName>
    </recommendedName>
</protein>
<dbReference type="InterPro" id="IPR003724">
    <property type="entry name" value="CblAdoTrfase_CobA"/>
</dbReference>
<gene>
    <name evidence="1" type="ORF">A2721_01735</name>
</gene>
<evidence type="ECO:0000313" key="1">
    <source>
        <dbReference type="EMBL" id="OGG18489.1"/>
    </source>
</evidence>
<evidence type="ECO:0000313" key="2">
    <source>
        <dbReference type="Proteomes" id="UP000177871"/>
    </source>
</evidence>
<dbReference type="STRING" id="1798381.A2721_01735"/>
<dbReference type="EMBL" id="MFJK01000014">
    <property type="protein sequence ID" value="OGG18489.1"/>
    <property type="molecule type" value="Genomic_DNA"/>
</dbReference>
<accession>A0A1F6A1D6</accession>
<dbReference type="Proteomes" id="UP000177871">
    <property type="component" value="Unassembled WGS sequence"/>
</dbReference>